<dbReference type="Proteomes" id="UP001356427">
    <property type="component" value="Unassembled WGS sequence"/>
</dbReference>
<name>A0AAN8LE86_9TELE</name>
<organism evidence="2 3">
    <name type="scientific">Coregonus suidteri</name>
    <dbReference type="NCBI Taxonomy" id="861788"/>
    <lineage>
        <taxon>Eukaryota</taxon>
        <taxon>Metazoa</taxon>
        <taxon>Chordata</taxon>
        <taxon>Craniata</taxon>
        <taxon>Vertebrata</taxon>
        <taxon>Euteleostomi</taxon>
        <taxon>Actinopterygii</taxon>
        <taxon>Neopterygii</taxon>
        <taxon>Teleostei</taxon>
        <taxon>Protacanthopterygii</taxon>
        <taxon>Salmoniformes</taxon>
        <taxon>Salmonidae</taxon>
        <taxon>Coregoninae</taxon>
        <taxon>Coregonus</taxon>
    </lineage>
</organism>
<feature type="compositionally biased region" description="Polar residues" evidence="1">
    <location>
        <begin position="251"/>
        <end position="265"/>
    </location>
</feature>
<feature type="compositionally biased region" description="Low complexity" evidence="1">
    <location>
        <begin position="9"/>
        <end position="22"/>
    </location>
</feature>
<feature type="compositionally biased region" description="Basic and acidic residues" evidence="1">
    <location>
        <begin position="146"/>
        <end position="161"/>
    </location>
</feature>
<protein>
    <submittedName>
        <fullName evidence="2">Uncharacterized protein</fullName>
    </submittedName>
</protein>
<feature type="compositionally biased region" description="Polar residues" evidence="1">
    <location>
        <begin position="165"/>
        <end position="179"/>
    </location>
</feature>
<sequence>MKKKRKRSSSSTSSSSSSSDRSSSGRRKSKKKNRKHRRSSRGKKHQQRVSSRDNRSVADDEEEWYPAPPNTSASFLDQKSSFVRPFEGPERTEEYSQPRSKGRNHSLSSVSTDAPDNSRGRFEDGPVDGSPQRAESSKGKGVCGEKTSDGDVNEREREGSRGQRKSQGQELQSGPQDVPSSLGKVKHRRMSSSASSEHSCKSDQYANDLPSQSHISTSRRSDSGKYGSTERGDKKGLNRGTRRSDGDYRSSTDTTRNGNGSSAEGNQKKELPTNLLDLFSQIAQFEKEKCVKPKK</sequence>
<comment type="caution">
    <text evidence="2">The sequence shown here is derived from an EMBL/GenBank/DDBJ whole genome shotgun (WGS) entry which is preliminary data.</text>
</comment>
<feature type="compositionally biased region" description="Polar residues" evidence="1">
    <location>
        <begin position="209"/>
        <end position="218"/>
    </location>
</feature>
<feature type="compositionally biased region" description="Polar residues" evidence="1">
    <location>
        <begin position="70"/>
        <end position="81"/>
    </location>
</feature>
<feature type="compositionally biased region" description="Basic and acidic residues" evidence="1">
    <location>
        <begin position="87"/>
        <end position="96"/>
    </location>
</feature>
<evidence type="ECO:0000256" key="1">
    <source>
        <dbReference type="SAM" id="MobiDB-lite"/>
    </source>
</evidence>
<feature type="compositionally biased region" description="Basic and acidic residues" evidence="1">
    <location>
        <begin position="219"/>
        <end position="250"/>
    </location>
</feature>
<evidence type="ECO:0000313" key="3">
    <source>
        <dbReference type="Proteomes" id="UP001356427"/>
    </source>
</evidence>
<evidence type="ECO:0000313" key="2">
    <source>
        <dbReference type="EMBL" id="KAK6309015.1"/>
    </source>
</evidence>
<feature type="compositionally biased region" description="Basic residues" evidence="1">
    <location>
        <begin position="24"/>
        <end position="47"/>
    </location>
</feature>
<gene>
    <name evidence="2" type="ORF">J4Q44_G00204780</name>
</gene>
<dbReference type="AlphaFoldDB" id="A0AAN8LE86"/>
<keyword evidence="3" id="KW-1185">Reference proteome</keyword>
<feature type="region of interest" description="Disordered" evidence="1">
    <location>
        <begin position="1"/>
        <end position="272"/>
    </location>
</feature>
<proteinExistence type="predicted"/>
<dbReference type="EMBL" id="JAGTTL010000018">
    <property type="protein sequence ID" value="KAK6309015.1"/>
    <property type="molecule type" value="Genomic_DNA"/>
</dbReference>
<accession>A0AAN8LE86</accession>
<feature type="compositionally biased region" description="Polar residues" evidence="1">
    <location>
        <begin position="97"/>
        <end position="115"/>
    </location>
</feature>
<reference evidence="2 3" key="1">
    <citation type="submission" date="2021-04" db="EMBL/GenBank/DDBJ databases">
        <authorList>
            <person name="De Guttry C."/>
            <person name="Zahm M."/>
            <person name="Klopp C."/>
            <person name="Cabau C."/>
            <person name="Louis A."/>
            <person name="Berthelot C."/>
            <person name="Parey E."/>
            <person name="Roest Crollius H."/>
            <person name="Montfort J."/>
            <person name="Robinson-Rechavi M."/>
            <person name="Bucao C."/>
            <person name="Bouchez O."/>
            <person name="Gislard M."/>
            <person name="Lluch J."/>
            <person name="Milhes M."/>
            <person name="Lampietro C."/>
            <person name="Lopez Roques C."/>
            <person name="Donnadieu C."/>
            <person name="Braasch I."/>
            <person name="Desvignes T."/>
            <person name="Postlethwait J."/>
            <person name="Bobe J."/>
            <person name="Wedekind C."/>
            <person name="Guiguen Y."/>
        </authorList>
    </citation>
    <scope>NUCLEOTIDE SEQUENCE [LARGE SCALE GENOMIC DNA]</scope>
    <source>
        <strain evidence="2">Cs_M1</strain>
        <tissue evidence="2">Blood</tissue>
    </source>
</reference>